<dbReference type="Proteomes" id="UP001153365">
    <property type="component" value="Unassembled WGS sequence"/>
</dbReference>
<evidence type="ECO:0000313" key="6">
    <source>
        <dbReference type="Proteomes" id="UP001153365"/>
    </source>
</evidence>
<feature type="compositionally biased region" description="Low complexity" evidence="3">
    <location>
        <begin position="331"/>
        <end position="358"/>
    </location>
</feature>
<feature type="region of interest" description="Disordered" evidence="3">
    <location>
        <begin position="331"/>
        <end position="368"/>
    </location>
</feature>
<feature type="region of interest" description="Disordered" evidence="3">
    <location>
        <begin position="162"/>
        <end position="189"/>
    </location>
</feature>
<evidence type="ECO:0000256" key="3">
    <source>
        <dbReference type="SAM" id="MobiDB-lite"/>
    </source>
</evidence>
<dbReference type="AlphaFoldDB" id="A0AAV0B0N5"/>
<dbReference type="GO" id="GO:0005634">
    <property type="term" value="C:nucleus"/>
    <property type="evidence" value="ECO:0007669"/>
    <property type="project" value="UniProtKB-SubCell"/>
</dbReference>
<dbReference type="Pfam" id="PF16879">
    <property type="entry name" value="Sin3a_C"/>
    <property type="match status" value="1"/>
</dbReference>
<comment type="subcellular location">
    <subcellularLocation>
        <location evidence="1">Nucleus</location>
    </subcellularLocation>
</comment>
<dbReference type="GO" id="GO:0006355">
    <property type="term" value="P:regulation of DNA-templated transcription"/>
    <property type="evidence" value="ECO:0007669"/>
    <property type="project" value="InterPro"/>
</dbReference>
<evidence type="ECO:0000313" key="5">
    <source>
        <dbReference type="EMBL" id="CAH7675580.1"/>
    </source>
</evidence>
<reference evidence="5" key="1">
    <citation type="submission" date="2022-06" db="EMBL/GenBank/DDBJ databases">
        <authorList>
            <consortium name="SYNGENTA / RWTH Aachen University"/>
        </authorList>
    </citation>
    <scope>NUCLEOTIDE SEQUENCE</scope>
</reference>
<evidence type="ECO:0000259" key="4">
    <source>
        <dbReference type="Pfam" id="PF16879"/>
    </source>
</evidence>
<keyword evidence="6" id="KW-1185">Reference proteome</keyword>
<evidence type="ECO:0000256" key="1">
    <source>
        <dbReference type="ARBA" id="ARBA00004123"/>
    </source>
</evidence>
<name>A0AAV0B0N5_PHAPC</name>
<sequence length="389" mass="42462">MGVQTQKIVTLASGGEEIGSHVIPEGAVASSTPHVHSSENACGNNNHSLSYKSIISHRTPSRSITVGQSSAADCPTSLNLAEKSMSILLDAMANHTQFDESSSGNTTNDASKPTFKPLEFNHAITYVSKIKNHYAGNPKTYQTFPDILQTYQSDACPIQEGAEETGEAGDGVTTQMVSSHLRQSLADSKTEAQSSAYKISGKIKVSSVQDESPGLQETSPFLSQSKNQSFQTGAKAVIVDASNQGEKNYEAKIGLIKLSAPKIQIQSEELPKNFAHISCDEPECSKNKLHKHNVFTNNAFYCFFRLLHILYTRFNTLRLYSLETDLSNTNIQNKQQQQQQQNSKSSQNSISPPSGPGQMSKDNNFERQNGKQVNSYIKLLSVVQSFNSG</sequence>
<accession>A0AAV0B0N5</accession>
<dbReference type="EMBL" id="CALTRL010002371">
    <property type="protein sequence ID" value="CAH7675580.1"/>
    <property type="molecule type" value="Genomic_DNA"/>
</dbReference>
<dbReference type="InterPro" id="IPR036600">
    <property type="entry name" value="PAH_sf"/>
</dbReference>
<feature type="domain" description="Sin3 C-terminal" evidence="4">
    <location>
        <begin position="294"/>
        <end position="388"/>
    </location>
</feature>
<feature type="compositionally biased region" description="Polar residues" evidence="3">
    <location>
        <begin position="175"/>
        <end position="189"/>
    </location>
</feature>
<protein>
    <recommendedName>
        <fullName evidence="4">Sin3 C-terminal domain-containing protein</fullName>
    </recommendedName>
</protein>
<gene>
    <name evidence="5" type="ORF">PPACK8108_LOCUS10604</name>
</gene>
<dbReference type="Gene3D" id="1.20.1160.11">
    <property type="entry name" value="Paired amphipathic helix"/>
    <property type="match status" value="1"/>
</dbReference>
<dbReference type="InterPro" id="IPR031693">
    <property type="entry name" value="Sin3_C"/>
</dbReference>
<comment type="caution">
    <text evidence="5">The sequence shown here is derived from an EMBL/GenBank/DDBJ whole genome shotgun (WGS) entry which is preliminary data.</text>
</comment>
<organism evidence="5 6">
    <name type="scientific">Phakopsora pachyrhizi</name>
    <name type="common">Asian soybean rust disease fungus</name>
    <dbReference type="NCBI Taxonomy" id="170000"/>
    <lineage>
        <taxon>Eukaryota</taxon>
        <taxon>Fungi</taxon>
        <taxon>Dikarya</taxon>
        <taxon>Basidiomycota</taxon>
        <taxon>Pucciniomycotina</taxon>
        <taxon>Pucciniomycetes</taxon>
        <taxon>Pucciniales</taxon>
        <taxon>Phakopsoraceae</taxon>
        <taxon>Phakopsora</taxon>
    </lineage>
</organism>
<evidence type="ECO:0000256" key="2">
    <source>
        <dbReference type="ARBA" id="ARBA00023242"/>
    </source>
</evidence>
<proteinExistence type="predicted"/>
<keyword evidence="2" id="KW-0539">Nucleus</keyword>
<dbReference type="SUPFAM" id="SSF47762">
    <property type="entry name" value="PAH2 domain"/>
    <property type="match status" value="1"/>
</dbReference>